<keyword evidence="2" id="KW-0238">DNA-binding</keyword>
<protein>
    <submittedName>
        <fullName evidence="3">Uncharacterized protein</fullName>
    </submittedName>
</protein>
<evidence type="ECO:0000313" key="4">
    <source>
        <dbReference type="Proteomes" id="UP000001052"/>
    </source>
</evidence>
<evidence type="ECO:0000256" key="2">
    <source>
        <dbReference type="ARBA" id="ARBA00023125"/>
    </source>
</evidence>
<dbReference type="HOGENOM" id="CLU_2092823_0_0_7"/>
<dbReference type="InterPro" id="IPR000119">
    <property type="entry name" value="Hist_DNA-bd"/>
</dbReference>
<dbReference type="Pfam" id="PF00216">
    <property type="entry name" value="Bac_DNA_binding"/>
    <property type="match status" value="1"/>
</dbReference>
<reference evidence="3 4" key="2">
    <citation type="journal article" date="2010" name="Stand. Genomic Sci.">
        <title>Complete genome sequence of Desulfohalobium retbaense type strain (HR(100)).</title>
        <authorList>
            <person name="Spring S."/>
            <person name="Nolan M."/>
            <person name="Lapidus A."/>
            <person name="Glavina Del Rio T."/>
            <person name="Copeland A."/>
            <person name="Tice H."/>
            <person name="Cheng J.F."/>
            <person name="Lucas S."/>
            <person name="Land M."/>
            <person name="Chen F."/>
            <person name="Bruce D."/>
            <person name="Goodwin L."/>
            <person name="Pitluck S."/>
            <person name="Ivanova N."/>
            <person name="Mavromatis K."/>
            <person name="Mikhailova N."/>
            <person name="Pati A."/>
            <person name="Chen A."/>
            <person name="Palaniappan K."/>
            <person name="Hauser L."/>
            <person name="Chang Y.J."/>
            <person name="Jeffries C.D."/>
            <person name="Munk C."/>
            <person name="Kiss H."/>
            <person name="Chain P."/>
            <person name="Han C."/>
            <person name="Brettin T."/>
            <person name="Detter J.C."/>
            <person name="Schuler E."/>
            <person name="Goker M."/>
            <person name="Rohde M."/>
            <person name="Bristow J."/>
            <person name="Eisen J.A."/>
            <person name="Markowitz V."/>
            <person name="Hugenholtz P."/>
            <person name="Kyrpides N.C."/>
            <person name="Klenk H.P."/>
        </authorList>
    </citation>
    <scope>NUCLEOTIDE SEQUENCE [LARGE SCALE GENOMIC DNA]</scope>
    <source>
        <strain evidence="3 4">DSM 5692</strain>
    </source>
</reference>
<dbReference type="OrthoDB" id="5456321at2"/>
<dbReference type="eggNOG" id="COG0776">
    <property type="taxonomic scope" value="Bacteria"/>
</dbReference>
<dbReference type="GO" id="GO:0030527">
    <property type="term" value="F:structural constituent of chromatin"/>
    <property type="evidence" value="ECO:0007669"/>
    <property type="project" value="InterPro"/>
</dbReference>
<dbReference type="STRING" id="485915.Dret_0924"/>
<dbReference type="InterPro" id="IPR010992">
    <property type="entry name" value="IHF-like_DNA-bd_dom_sf"/>
</dbReference>
<dbReference type="AlphaFoldDB" id="C8X1B8"/>
<organism evidence="3 4">
    <name type="scientific">Desulfohalobium retbaense (strain ATCC 49708 / DSM 5692 / JCM 16813 / HR100)</name>
    <dbReference type="NCBI Taxonomy" id="485915"/>
    <lineage>
        <taxon>Bacteria</taxon>
        <taxon>Pseudomonadati</taxon>
        <taxon>Thermodesulfobacteriota</taxon>
        <taxon>Desulfovibrionia</taxon>
        <taxon>Desulfovibrionales</taxon>
        <taxon>Desulfohalobiaceae</taxon>
        <taxon>Desulfohalobium</taxon>
    </lineage>
</organism>
<proteinExistence type="inferred from homology"/>
<gene>
    <name evidence="3" type="ordered locus">Dret_0924</name>
</gene>
<dbReference type="Proteomes" id="UP000001052">
    <property type="component" value="Chromosome"/>
</dbReference>
<dbReference type="RefSeq" id="WP_015751373.1">
    <property type="nucleotide sequence ID" value="NC_013223.1"/>
</dbReference>
<keyword evidence="4" id="KW-1185">Reference proteome</keyword>
<accession>C8X1B8</accession>
<comment type="similarity">
    <text evidence="1">Belongs to the bacterial histone-like protein family.</text>
</comment>
<dbReference type="KEGG" id="drt:Dret_0924"/>
<evidence type="ECO:0000256" key="1">
    <source>
        <dbReference type="ARBA" id="ARBA00010529"/>
    </source>
</evidence>
<reference evidence="4" key="1">
    <citation type="submission" date="2009-09" db="EMBL/GenBank/DDBJ databases">
        <title>The complete chromosome of Desulfohalobium retbaense DSM 5692.</title>
        <authorList>
            <consortium name="US DOE Joint Genome Institute (JGI-PGF)"/>
            <person name="Lucas S."/>
            <person name="Copeland A."/>
            <person name="Lapidus A."/>
            <person name="Glavina del Rio T."/>
            <person name="Dalin E."/>
            <person name="Tice H."/>
            <person name="Bruce D."/>
            <person name="Goodwin L."/>
            <person name="Pitluck S."/>
            <person name="Kyrpides N."/>
            <person name="Mavromatis K."/>
            <person name="Ivanova N."/>
            <person name="Mikhailova N."/>
            <person name="Munk A.C."/>
            <person name="Brettin T."/>
            <person name="Detter J.C."/>
            <person name="Han C."/>
            <person name="Tapia R."/>
            <person name="Larimer F."/>
            <person name="Land M."/>
            <person name="Hauser L."/>
            <person name="Markowitz V."/>
            <person name="Cheng J.-F."/>
            <person name="Hugenholtz P."/>
            <person name="Woyke T."/>
            <person name="Wu D."/>
            <person name="Spring S."/>
            <person name="Klenk H.-P."/>
            <person name="Eisen J.A."/>
        </authorList>
    </citation>
    <scope>NUCLEOTIDE SEQUENCE [LARGE SCALE GENOMIC DNA]</scope>
    <source>
        <strain evidence="4">DSM 5692</strain>
    </source>
</reference>
<sequence>MANQDYPGVCMACTTDECEVVAPDVAAVRERVLYEPITGYTKNIINNLTTAMPDIFKNVEDAYMAFDAVKAVIAMGLKNRDNVDLHGLGKFRVEKQDGKNVVTFEPDQALNAIVGE</sequence>
<dbReference type="GO" id="GO:0003677">
    <property type="term" value="F:DNA binding"/>
    <property type="evidence" value="ECO:0007669"/>
    <property type="project" value="UniProtKB-KW"/>
</dbReference>
<name>C8X1B8_DESRD</name>
<evidence type="ECO:0000313" key="3">
    <source>
        <dbReference type="EMBL" id="ACV68215.1"/>
    </source>
</evidence>
<dbReference type="SUPFAM" id="SSF47729">
    <property type="entry name" value="IHF-like DNA-binding proteins"/>
    <property type="match status" value="1"/>
</dbReference>
<dbReference type="EMBL" id="CP001734">
    <property type="protein sequence ID" value="ACV68215.1"/>
    <property type="molecule type" value="Genomic_DNA"/>
</dbReference>